<organism evidence="2 3">
    <name type="scientific">Candidatus Sulfobium mesophilum</name>
    <dbReference type="NCBI Taxonomy" id="2016548"/>
    <lineage>
        <taxon>Bacteria</taxon>
        <taxon>Pseudomonadati</taxon>
        <taxon>Nitrospirota</taxon>
        <taxon>Nitrospiria</taxon>
        <taxon>Nitrospirales</taxon>
        <taxon>Nitrospiraceae</taxon>
        <taxon>Candidatus Sulfobium</taxon>
    </lineage>
</organism>
<accession>A0A2U3QF30</accession>
<evidence type="ECO:0000259" key="1">
    <source>
        <dbReference type="PROSITE" id="PS51186"/>
    </source>
</evidence>
<dbReference type="PROSITE" id="PS51186">
    <property type="entry name" value="GNAT"/>
    <property type="match status" value="1"/>
</dbReference>
<dbReference type="Pfam" id="PF00583">
    <property type="entry name" value="Acetyltransf_1"/>
    <property type="match status" value="1"/>
</dbReference>
<dbReference type="InterPro" id="IPR000182">
    <property type="entry name" value="GNAT_dom"/>
</dbReference>
<dbReference type="CDD" id="cd04301">
    <property type="entry name" value="NAT_SF"/>
    <property type="match status" value="1"/>
</dbReference>
<dbReference type="OrthoDB" id="9794566at2"/>
<dbReference type="Gene3D" id="3.40.630.30">
    <property type="match status" value="1"/>
</dbReference>
<dbReference type="Proteomes" id="UP000245125">
    <property type="component" value="Unassembled WGS sequence"/>
</dbReference>
<proteinExistence type="predicted"/>
<keyword evidence="2" id="KW-0808">Transferase</keyword>
<protein>
    <submittedName>
        <fullName evidence="2">Putative acetyltransferase</fullName>
        <ecNumber evidence="2">2.3.1.-</ecNumber>
    </submittedName>
</protein>
<dbReference type="EC" id="2.3.1.-" evidence="2"/>
<keyword evidence="3" id="KW-1185">Reference proteome</keyword>
<evidence type="ECO:0000313" key="2">
    <source>
        <dbReference type="EMBL" id="SPQ00027.1"/>
    </source>
</evidence>
<feature type="domain" description="N-acetyltransferase" evidence="1">
    <location>
        <begin position="84"/>
        <end position="234"/>
    </location>
</feature>
<dbReference type="AlphaFoldDB" id="A0A2U3QF30"/>
<reference evidence="3" key="1">
    <citation type="submission" date="2018-03" db="EMBL/GenBank/DDBJ databases">
        <authorList>
            <person name="Zecchin S."/>
        </authorList>
    </citation>
    <scope>NUCLEOTIDE SEQUENCE [LARGE SCALE GENOMIC DNA]</scope>
</reference>
<keyword evidence="2" id="KW-0012">Acyltransferase</keyword>
<dbReference type="InterPro" id="IPR016181">
    <property type="entry name" value="Acyl_CoA_acyltransferase"/>
</dbReference>
<dbReference type="GO" id="GO:0016747">
    <property type="term" value="F:acyltransferase activity, transferring groups other than amino-acyl groups"/>
    <property type="evidence" value="ECO:0007669"/>
    <property type="project" value="InterPro"/>
</dbReference>
<gene>
    <name evidence="2" type="ORF">NBG4_150028</name>
</gene>
<dbReference type="EMBL" id="OUUY01000057">
    <property type="protein sequence ID" value="SPQ00027.1"/>
    <property type="molecule type" value="Genomic_DNA"/>
</dbReference>
<sequence>MIRELAWDSQLFKRKIGRLTRIPSDDVLQKLIRRALKENYHYLTCRFNLNRVSEIQLLEKYGFYVSDLGVVWERKVDPLSGPVISVRGANLNDAPTLKKISSGLFKDSRFHNDPFFTYDEAERLYQAWIVNSLNDTDIRTFLVEKKGFITCKRLSKNKGDIPLVGVIAGEQGKGIGSALIAEVMDWFGKAGVKTVMVRTQAYNVKAMNFYKGLDFRVKYVDVTMGKILRGEEKR</sequence>
<dbReference type="SUPFAM" id="SSF55729">
    <property type="entry name" value="Acyl-CoA N-acyltransferases (Nat)"/>
    <property type="match status" value="1"/>
</dbReference>
<name>A0A2U3QF30_9BACT</name>
<evidence type="ECO:0000313" key="3">
    <source>
        <dbReference type="Proteomes" id="UP000245125"/>
    </source>
</evidence>